<name>A0A7W9PFS3_9NOCA</name>
<organism evidence="1 2">
    <name type="scientific">Nocardia transvalensis</name>
    <dbReference type="NCBI Taxonomy" id="37333"/>
    <lineage>
        <taxon>Bacteria</taxon>
        <taxon>Bacillati</taxon>
        <taxon>Actinomycetota</taxon>
        <taxon>Actinomycetes</taxon>
        <taxon>Mycobacteriales</taxon>
        <taxon>Nocardiaceae</taxon>
        <taxon>Nocardia</taxon>
    </lineage>
</organism>
<evidence type="ECO:0000313" key="2">
    <source>
        <dbReference type="Proteomes" id="UP000540412"/>
    </source>
</evidence>
<dbReference type="EMBL" id="JACHIT010000001">
    <property type="protein sequence ID" value="MBB5915260.1"/>
    <property type="molecule type" value="Genomic_DNA"/>
</dbReference>
<protein>
    <submittedName>
        <fullName evidence="1">Uncharacterized protein</fullName>
    </submittedName>
</protein>
<dbReference type="Proteomes" id="UP000540412">
    <property type="component" value="Unassembled WGS sequence"/>
</dbReference>
<dbReference type="AlphaFoldDB" id="A0A7W9PFS3"/>
<gene>
    <name evidence="1" type="ORF">BJY24_004127</name>
</gene>
<proteinExistence type="predicted"/>
<evidence type="ECO:0000313" key="1">
    <source>
        <dbReference type="EMBL" id="MBB5915260.1"/>
    </source>
</evidence>
<sequence>MAGQSWWRRPTAMPWIDLQVSTAPEWDAAQVRRLARELGYVLIEPPENSLLTVVDHARTAAVDALICPGPAHLDVYTLHALMTFLDVEIACPRESFARFPIYGARPMVPRR</sequence>
<accession>A0A7W9PFS3</accession>
<dbReference type="RefSeq" id="WP_246461005.1">
    <property type="nucleotide sequence ID" value="NZ_JACHIT010000001.1"/>
</dbReference>
<keyword evidence="2" id="KW-1185">Reference proteome</keyword>
<reference evidence="1 2" key="1">
    <citation type="submission" date="2020-08" db="EMBL/GenBank/DDBJ databases">
        <title>Sequencing the genomes of 1000 actinobacteria strains.</title>
        <authorList>
            <person name="Klenk H.-P."/>
        </authorList>
    </citation>
    <scope>NUCLEOTIDE SEQUENCE [LARGE SCALE GENOMIC DNA]</scope>
    <source>
        <strain evidence="1 2">DSM 43582</strain>
    </source>
</reference>
<comment type="caution">
    <text evidence="1">The sequence shown here is derived from an EMBL/GenBank/DDBJ whole genome shotgun (WGS) entry which is preliminary data.</text>
</comment>